<dbReference type="GO" id="GO:0003700">
    <property type="term" value="F:DNA-binding transcription factor activity"/>
    <property type="evidence" value="ECO:0007669"/>
    <property type="project" value="TreeGrafter"/>
</dbReference>
<dbReference type="InterPro" id="IPR050109">
    <property type="entry name" value="HTH-type_TetR-like_transc_reg"/>
</dbReference>
<feature type="DNA-binding region" description="H-T-H motif" evidence="2">
    <location>
        <begin position="45"/>
        <end position="64"/>
    </location>
</feature>
<dbReference type="EMBL" id="CTEE01000001">
    <property type="protein sequence ID" value="CQD07332.1"/>
    <property type="molecule type" value="Genomic_DNA"/>
</dbReference>
<evidence type="ECO:0000256" key="1">
    <source>
        <dbReference type="ARBA" id="ARBA00023125"/>
    </source>
</evidence>
<feature type="region of interest" description="Disordered" evidence="3">
    <location>
        <begin position="1"/>
        <end position="24"/>
    </location>
</feature>
<dbReference type="InterPro" id="IPR001647">
    <property type="entry name" value="HTH_TetR"/>
</dbReference>
<reference evidence="5 6" key="1">
    <citation type="submission" date="2015-03" db="EMBL/GenBank/DDBJ databases">
        <authorList>
            <person name="Urmite Genomes"/>
        </authorList>
    </citation>
    <scope>NUCLEOTIDE SEQUENCE [LARGE SCALE GENOMIC DNA]</scope>
    <source>
        <strain evidence="5 6">CSUR P1491</strain>
    </source>
</reference>
<name>A0A0E4GVV0_MYCLN</name>
<dbReference type="GO" id="GO:0000976">
    <property type="term" value="F:transcription cis-regulatory region binding"/>
    <property type="evidence" value="ECO:0007669"/>
    <property type="project" value="TreeGrafter"/>
</dbReference>
<dbReference type="Proteomes" id="UP000199251">
    <property type="component" value="Unassembled WGS sequence"/>
</dbReference>
<dbReference type="PANTHER" id="PTHR30055">
    <property type="entry name" value="HTH-TYPE TRANSCRIPTIONAL REGULATOR RUTR"/>
    <property type="match status" value="1"/>
</dbReference>
<feature type="compositionally biased region" description="Basic and acidic residues" evidence="3">
    <location>
        <begin position="10"/>
        <end position="24"/>
    </location>
</feature>
<keyword evidence="1 2" id="KW-0238">DNA-binding</keyword>
<evidence type="ECO:0000313" key="6">
    <source>
        <dbReference type="Proteomes" id="UP000199251"/>
    </source>
</evidence>
<evidence type="ECO:0000256" key="3">
    <source>
        <dbReference type="SAM" id="MobiDB-lite"/>
    </source>
</evidence>
<dbReference type="Gene3D" id="1.10.357.10">
    <property type="entry name" value="Tetracycline Repressor, domain 2"/>
    <property type="match status" value="1"/>
</dbReference>
<dbReference type="PROSITE" id="PS50977">
    <property type="entry name" value="HTH_TETR_2"/>
    <property type="match status" value="1"/>
</dbReference>
<dbReference type="RefSeq" id="WP_090600602.1">
    <property type="nucleotide sequence ID" value="NZ_CTEE01000001.1"/>
</dbReference>
<evidence type="ECO:0000313" key="5">
    <source>
        <dbReference type="EMBL" id="CQD07332.1"/>
    </source>
</evidence>
<dbReference type="Pfam" id="PF00440">
    <property type="entry name" value="TetR_N"/>
    <property type="match status" value="1"/>
</dbReference>
<evidence type="ECO:0000259" key="4">
    <source>
        <dbReference type="PROSITE" id="PS50977"/>
    </source>
</evidence>
<dbReference type="STRING" id="141349.BN1232_01289"/>
<organism evidence="5 6">
    <name type="scientific">Mycobacterium lentiflavum</name>
    <dbReference type="NCBI Taxonomy" id="141349"/>
    <lineage>
        <taxon>Bacteria</taxon>
        <taxon>Bacillati</taxon>
        <taxon>Actinomycetota</taxon>
        <taxon>Actinomycetes</taxon>
        <taxon>Mycobacteriales</taxon>
        <taxon>Mycobacteriaceae</taxon>
        <taxon>Mycobacterium</taxon>
        <taxon>Mycobacterium simiae complex</taxon>
    </lineage>
</organism>
<dbReference type="OrthoDB" id="4823039at2"/>
<gene>
    <name evidence="5" type="ORF">BN1232_01289</name>
</gene>
<dbReference type="InterPro" id="IPR009057">
    <property type="entry name" value="Homeodomain-like_sf"/>
</dbReference>
<feature type="domain" description="HTH tetR-type" evidence="4">
    <location>
        <begin position="22"/>
        <end position="82"/>
    </location>
</feature>
<accession>A0A0E4GVV0</accession>
<sequence>MGSVNKQAPRRYDSTRRREQAQRNRDAVLAAARQRFLAQGYAATTIAEIARDAGVSVETVYKAFATKAGVLKALFDVSVAGDDEPIPMVQREVIQAVADETDAARKLAMYAEHLATIMPRSAPVQLLARDGAASSPDAGEVWKQTRQETLDGMTMFAADLARTGQLRVSAKEARDVLWTYHAPELYELLVLERGWSATRYGRFLAQALIDALLKIRD</sequence>
<protein>
    <submittedName>
        <fullName evidence="5">DNA-binding protein</fullName>
    </submittedName>
</protein>
<dbReference type="PANTHER" id="PTHR30055:SF146">
    <property type="entry name" value="HTH-TYPE TRANSCRIPTIONAL DUAL REGULATOR CECR"/>
    <property type="match status" value="1"/>
</dbReference>
<dbReference type="PRINTS" id="PR00455">
    <property type="entry name" value="HTHTETR"/>
</dbReference>
<proteinExistence type="predicted"/>
<dbReference type="SUPFAM" id="SSF46689">
    <property type="entry name" value="Homeodomain-like"/>
    <property type="match status" value="1"/>
</dbReference>
<dbReference type="AlphaFoldDB" id="A0A0E4GVV0"/>
<evidence type="ECO:0000256" key="2">
    <source>
        <dbReference type="PROSITE-ProRule" id="PRU00335"/>
    </source>
</evidence>